<keyword evidence="3" id="KW-0378">Hydrolase</keyword>
<evidence type="ECO:0000313" key="6">
    <source>
        <dbReference type="EMBL" id="MBT2186960.1"/>
    </source>
</evidence>
<dbReference type="PANTHER" id="PTHR31609">
    <property type="entry name" value="YDJC DEACETYLASE FAMILY MEMBER"/>
    <property type="match status" value="1"/>
</dbReference>
<keyword evidence="2" id="KW-0479">Metal-binding</keyword>
<protein>
    <submittedName>
        <fullName evidence="6">ChbG/HpnK family deacetylase</fullName>
    </submittedName>
</protein>
<dbReference type="Proteomes" id="UP001138757">
    <property type="component" value="Unassembled WGS sequence"/>
</dbReference>
<comment type="caution">
    <text evidence="6">The sequence shown here is derived from an EMBL/GenBank/DDBJ whole genome shotgun (WGS) entry which is preliminary data.</text>
</comment>
<dbReference type="EMBL" id="JAHGAW010000005">
    <property type="protein sequence ID" value="MBT2186960.1"/>
    <property type="molecule type" value="Genomic_DNA"/>
</dbReference>
<dbReference type="GO" id="GO:0046872">
    <property type="term" value="F:metal ion binding"/>
    <property type="evidence" value="ECO:0007669"/>
    <property type="project" value="UniProtKB-KW"/>
</dbReference>
<keyword evidence="7" id="KW-1185">Reference proteome</keyword>
<evidence type="ECO:0000256" key="1">
    <source>
        <dbReference type="ARBA" id="ARBA00001946"/>
    </source>
</evidence>
<keyword evidence="5" id="KW-0119">Carbohydrate metabolism</keyword>
<dbReference type="SUPFAM" id="SSF88713">
    <property type="entry name" value="Glycoside hydrolase/deacetylase"/>
    <property type="match status" value="1"/>
</dbReference>
<reference evidence="6" key="1">
    <citation type="submission" date="2021-05" db="EMBL/GenBank/DDBJ databases">
        <title>Genome of Sphingobium sp. strain.</title>
        <authorList>
            <person name="Fan R."/>
        </authorList>
    </citation>
    <scope>NUCLEOTIDE SEQUENCE</scope>
    <source>
        <strain evidence="6">H33</strain>
    </source>
</reference>
<evidence type="ECO:0000256" key="2">
    <source>
        <dbReference type="ARBA" id="ARBA00022723"/>
    </source>
</evidence>
<evidence type="ECO:0000313" key="7">
    <source>
        <dbReference type="Proteomes" id="UP001138757"/>
    </source>
</evidence>
<dbReference type="AlphaFoldDB" id="A0A9X1IR58"/>
<name>A0A9X1IR58_9SPHN</name>
<keyword evidence="4" id="KW-0460">Magnesium</keyword>
<dbReference type="GO" id="GO:0016787">
    <property type="term" value="F:hydrolase activity"/>
    <property type="evidence" value="ECO:0007669"/>
    <property type="project" value="UniProtKB-KW"/>
</dbReference>
<sequence>MFFYDFLGPRLRARKLSSQRIRERAFHEDRAPEGPSRLVVCADDFGLTREISQSIIGLAKRGKVNAISCMSVCSGWERDAELLRSLPDSVQIGLHVTLTEEVPLTAMPVLAWDGAMPGCNELGRRALVRRLPLGELRTEIAAQFDRFVDVIGRPPDFVDGHQHVHVLRGIREIILAETARRAPRAWIRNCVDRPAAMFARHFPLKALANAVQSRGVRRAAADLGLACNDGFAGLYDFAGDYEALFPKFLDKPGNFHLIICHPGEGERPDDAIARARQREAAALRHMPIHEMAAARGLHFEAARH</sequence>
<dbReference type="GO" id="GO:0005975">
    <property type="term" value="P:carbohydrate metabolic process"/>
    <property type="evidence" value="ECO:0007669"/>
    <property type="project" value="InterPro"/>
</dbReference>
<dbReference type="InterPro" id="IPR006879">
    <property type="entry name" value="YdjC-like"/>
</dbReference>
<dbReference type="Gene3D" id="3.20.20.370">
    <property type="entry name" value="Glycoside hydrolase/deacetylase"/>
    <property type="match status" value="1"/>
</dbReference>
<accession>A0A9X1IR58</accession>
<comment type="cofactor">
    <cofactor evidence="1">
        <name>Mg(2+)</name>
        <dbReference type="ChEBI" id="CHEBI:18420"/>
    </cofactor>
</comment>
<evidence type="ECO:0000256" key="5">
    <source>
        <dbReference type="ARBA" id="ARBA00023277"/>
    </source>
</evidence>
<dbReference type="CDD" id="cd10807">
    <property type="entry name" value="YdjC_like_3"/>
    <property type="match status" value="1"/>
</dbReference>
<organism evidence="6 7">
    <name type="scientific">Sphingobium nicotianae</name>
    <dbReference type="NCBI Taxonomy" id="2782607"/>
    <lineage>
        <taxon>Bacteria</taxon>
        <taxon>Pseudomonadati</taxon>
        <taxon>Pseudomonadota</taxon>
        <taxon>Alphaproteobacteria</taxon>
        <taxon>Sphingomonadales</taxon>
        <taxon>Sphingomonadaceae</taxon>
        <taxon>Sphingobium</taxon>
    </lineage>
</organism>
<gene>
    <name evidence="6" type="ORF">KK488_08375</name>
</gene>
<dbReference type="GO" id="GO:0019213">
    <property type="term" value="F:deacetylase activity"/>
    <property type="evidence" value="ECO:0007669"/>
    <property type="project" value="TreeGrafter"/>
</dbReference>
<proteinExistence type="predicted"/>
<evidence type="ECO:0000256" key="4">
    <source>
        <dbReference type="ARBA" id="ARBA00022842"/>
    </source>
</evidence>
<dbReference type="InterPro" id="IPR011330">
    <property type="entry name" value="Glyco_hydro/deAcase_b/a-brl"/>
</dbReference>
<evidence type="ECO:0000256" key="3">
    <source>
        <dbReference type="ARBA" id="ARBA00022801"/>
    </source>
</evidence>
<dbReference type="PANTHER" id="PTHR31609:SF1">
    <property type="entry name" value="CARBOHYDRATE DEACETYLASE"/>
    <property type="match status" value="1"/>
</dbReference>
<dbReference type="Pfam" id="PF04794">
    <property type="entry name" value="YdjC"/>
    <property type="match status" value="1"/>
</dbReference>